<keyword evidence="2" id="KW-1185">Reference proteome</keyword>
<evidence type="ECO:0000313" key="2">
    <source>
        <dbReference type="Proteomes" id="UP001219605"/>
    </source>
</evidence>
<protein>
    <submittedName>
        <fullName evidence="1">Uncharacterized protein</fullName>
    </submittedName>
</protein>
<organism evidence="1 2">
    <name type="scientific">Micromonospora cathayae</name>
    <dbReference type="NCBI Taxonomy" id="3028804"/>
    <lineage>
        <taxon>Bacteria</taxon>
        <taxon>Bacillati</taxon>
        <taxon>Actinomycetota</taxon>
        <taxon>Actinomycetes</taxon>
        <taxon>Micromonosporales</taxon>
        <taxon>Micromonosporaceae</taxon>
        <taxon>Micromonospora</taxon>
    </lineage>
</organism>
<name>A0ABY7ZPX3_9ACTN</name>
<gene>
    <name evidence="1" type="ORF">PVK37_26585</name>
</gene>
<dbReference type="Proteomes" id="UP001219605">
    <property type="component" value="Chromosome"/>
</dbReference>
<accession>A0ABY7ZPX3</accession>
<evidence type="ECO:0000313" key="1">
    <source>
        <dbReference type="EMBL" id="WDZ83999.1"/>
    </source>
</evidence>
<reference evidence="1 2" key="1">
    <citation type="submission" date="2023-02" db="EMBL/GenBank/DDBJ databases">
        <authorList>
            <person name="Mo P."/>
        </authorList>
    </citation>
    <scope>NUCLEOTIDE SEQUENCE [LARGE SCALE GENOMIC DNA]</scope>
    <source>
        <strain evidence="1 2">HUAS 3</strain>
    </source>
</reference>
<proteinExistence type="predicted"/>
<dbReference type="RefSeq" id="WP_275030556.1">
    <property type="nucleotide sequence ID" value="NZ_CP118615.1"/>
</dbReference>
<sequence>MVQSGHPLLAAPPPPALAGDVPPPPPGELVPHEGYIVFSSPLHRAAVADYIRAVHLPGWSRIEVRWPFSVRIHRRCAWCKATFPCAAVRWALDVDSEGPAAPATPAPPHQHQPLWDGPTLIHTQVVTPAQQARGNGGRR</sequence>
<dbReference type="EMBL" id="CP118615">
    <property type="protein sequence ID" value="WDZ83999.1"/>
    <property type="molecule type" value="Genomic_DNA"/>
</dbReference>